<name>A0A2U1U9Y0_9GAMM</name>
<keyword evidence="2" id="KW-1185">Reference proteome</keyword>
<sequence length="305" mass="34798">MDKNSPYYRQVTLLLDALPVVATERCFALKGGTAINLFVRDFPRLSVDIDLTYIPQESRNEALPNVRAALNRIAEILRQQADISAVLQTNNTDEMRIVVSSQEAQIKIEVSPVARGTLYPPEERDVVAAVEDEFGFATIQVVSLADLYAGKLCAALDRQHPRDFYDVKMLLETQGIDRRIFNGFITYLLGHPRPLSEVLHPRWKDISALYTNEFNGMTFDDVSLEDLNAVPELMISALKAQFTQRDFDFLMSFKRGEPDWNLAPERQIQHLPAVKWKLQNIGRMQKEKHIQALAKLEEVLVGWLK</sequence>
<dbReference type="RefSeq" id="WP_136165169.1">
    <property type="nucleotide sequence ID" value="NZ_KZ819073.1"/>
</dbReference>
<dbReference type="InterPro" id="IPR014942">
    <property type="entry name" value="AbiEii"/>
</dbReference>
<reference evidence="1 2" key="1">
    <citation type="submission" date="2018-04" db="EMBL/GenBank/DDBJ databases">
        <title>Brenneria corticis sp.nov.</title>
        <authorList>
            <person name="Li Y."/>
        </authorList>
    </citation>
    <scope>NUCLEOTIDE SEQUENCE [LARGE SCALE GENOMIC DNA]</scope>
    <source>
        <strain evidence="1 2">CFCC 11842</strain>
    </source>
</reference>
<dbReference type="EMBL" id="QDKH01000004">
    <property type="protein sequence ID" value="PWC18469.1"/>
    <property type="molecule type" value="Genomic_DNA"/>
</dbReference>
<dbReference type="Gene3D" id="3.10.450.620">
    <property type="entry name" value="JHP933, nucleotidyltransferase-like core domain"/>
    <property type="match status" value="1"/>
</dbReference>
<dbReference type="AlphaFoldDB" id="A0A2U1U9Y0"/>
<comment type="caution">
    <text evidence="1">The sequence shown here is derived from an EMBL/GenBank/DDBJ whole genome shotgun (WGS) entry which is preliminary data.</text>
</comment>
<evidence type="ECO:0008006" key="3">
    <source>
        <dbReference type="Google" id="ProtNLM"/>
    </source>
</evidence>
<gene>
    <name evidence="1" type="ORF">DDT56_03710</name>
</gene>
<proteinExistence type="predicted"/>
<accession>A0A2U1U9Y0</accession>
<protein>
    <recommendedName>
        <fullName evidence="3">Nucleotidyl transferase AbiEii/AbiGii toxin family protein</fullName>
    </recommendedName>
</protein>
<evidence type="ECO:0000313" key="1">
    <source>
        <dbReference type="EMBL" id="PWC18469.1"/>
    </source>
</evidence>
<dbReference type="Pfam" id="PF08843">
    <property type="entry name" value="AbiEii"/>
    <property type="match status" value="1"/>
</dbReference>
<evidence type="ECO:0000313" key="2">
    <source>
        <dbReference type="Proteomes" id="UP000296159"/>
    </source>
</evidence>
<dbReference type="Proteomes" id="UP000296159">
    <property type="component" value="Unassembled WGS sequence"/>
</dbReference>
<organism evidence="1 2">
    <name type="scientific">Brenneria corticis</name>
    <dbReference type="NCBI Taxonomy" id="2173106"/>
    <lineage>
        <taxon>Bacteria</taxon>
        <taxon>Pseudomonadati</taxon>
        <taxon>Pseudomonadota</taxon>
        <taxon>Gammaproteobacteria</taxon>
        <taxon>Enterobacterales</taxon>
        <taxon>Pectobacteriaceae</taxon>
        <taxon>Brenneria</taxon>
    </lineage>
</organism>